<dbReference type="InterPro" id="IPR006311">
    <property type="entry name" value="TAT_signal"/>
</dbReference>
<dbReference type="PROSITE" id="PS51760">
    <property type="entry name" value="GH10_2"/>
    <property type="match status" value="1"/>
</dbReference>
<comment type="catalytic activity">
    <reaction evidence="1">
        <text>Endohydrolysis of (1-&gt;4)-beta-D-xylosidic linkages in xylans.</text>
        <dbReference type="EC" id="3.2.1.8"/>
    </reaction>
</comment>
<proteinExistence type="inferred from homology"/>
<dbReference type="PANTHER" id="PTHR31490:SF88">
    <property type="entry name" value="BETA-XYLANASE"/>
    <property type="match status" value="1"/>
</dbReference>
<dbReference type="Pfam" id="PF00331">
    <property type="entry name" value="Glyco_hydro_10"/>
    <property type="match status" value="1"/>
</dbReference>
<dbReference type="GO" id="GO:0045493">
    <property type="term" value="P:xylan catabolic process"/>
    <property type="evidence" value="ECO:0007669"/>
    <property type="project" value="UniProtKB-KW"/>
</dbReference>
<dbReference type="EC" id="3.2.1.8" evidence="3"/>
<evidence type="ECO:0000256" key="10">
    <source>
        <dbReference type="SAM" id="MobiDB-lite"/>
    </source>
</evidence>
<comment type="similarity">
    <text evidence="2">Belongs to the glycosyl hydrolase 10 (cellulase F) family.</text>
</comment>
<feature type="compositionally biased region" description="Polar residues" evidence="10">
    <location>
        <begin position="26"/>
        <end position="39"/>
    </location>
</feature>
<gene>
    <name evidence="12" type="ORF">B2G88_14430</name>
</gene>
<evidence type="ECO:0000313" key="12">
    <source>
        <dbReference type="EMBL" id="OVE83625.1"/>
    </source>
</evidence>
<keyword evidence="5" id="KW-0732">Signal</keyword>
<name>A0A202E5W6_9EURY</name>
<sequence>MTRNTETTPGEHDERTASDDQRAAGTESQASNEQESTTALERRDYLRGIGAAGLAGGLGGLGLGAGATGSALAQESWEAAADERIEQYRMGDLEVVVETDDGAAVTDATVEIEQQGHDFGFGCMAHAEFLTRGSEWGEDIYTDEDQERYAETLEEHFNMIVLENVHKWNLWEDNTEIADEAVEWARERDMDVRGHVALWGNIDAHAIPPRVVEAMGEDWEEAGEPDHDPDYVVEESMDHIETIIEHYGDDITEWEIVNEVFHEPAMIEAIEGQGTTPETAEILGDWYEFGEEVADRYDIDIAVNDYNTLNGNHGYARDQYHDQIDYLMNERGIDLDGIGMQSHHYADERISYDEMMTRLDEYAQYGAGLKVTEFDMFGDGWDRQMQADYLHRFLKTFFSHPEAEDFLMWGHWDPVHWGPEMGDDPDAPLYEEDWTEKPAYDEYVDLVFDEWWTDESGTTDSSGEFETAVFHGDHEVTVTVNGESATQQVSVTDADGPVQLELTVDGDGNGDDDPVVGDYTPEDTTGDGLRNDFTGDGQTTHDDVTAFFENLEDDAIQQNWADFDFAGTDEVGFADVVELLYDV</sequence>
<evidence type="ECO:0000256" key="3">
    <source>
        <dbReference type="ARBA" id="ARBA00012590"/>
    </source>
</evidence>
<evidence type="ECO:0000259" key="11">
    <source>
        <dbReference type="PROSITE" id="PS51760"/>
    </source>
</evidence>
<dbReference type="Gene3D" id="3.20.20.80">
    <property type="entry name" value="Glycosidases"/>
    <property type="match status" value="1"/>
</dbReference>
<keyword evidence="8" id="KW-0326">Glycosidase</keyword>
<keyword evidence="4" id="KW-0858">Xylan degradation</keyword>
<evidence type="ECO:0000256" key="4">
    <source>
        <dbReference type="ARBA" id="ARBA00022651"/>
    </source>
</evidence>
<keyword evidence="6" id="KW-0378">Hydrolase</keyword>
<accession>A0A202E5W6</accession>
<keyword evidence="9" id="KW-0624">Polysaccharide degradation</keyword>
<evidence type="ECO:0000256" key="5">
    <source>
        <dbReference type="ARBA" id="ARBA00022729"/>
    </source>
</evidence>
<feature type="domain" description="GH10" evidence="11">
    <location>
        <begin position="137"/>
        <end position="446"/>
    </location>
</feature>
<dbReference type="SMART" id="SM00633">
    <property type="entry name" value="Glyco_10"/>
    <property type="match status" value="1"/>
</dbReference>
<keyword evidence="7" id="KW-0119">Carbohydrate metabolism</keyword>
<dbReference type="AlphaFoldDB" id="A0A202E5W6"/>
<evidence type="ECO:0000256" key="2">
    <source>
        <dbReference type="ARBA" id="ARBA00007495"/>
    </source>
</evidence>
<dbReference type="PROSITE" id="PS51318">
    <property type="entry name" value="TAT"/>
    <property type="match status" value="1"/>
</dbReference>
<evidence type="ECO:0000256" key="7">
    <source>
        <dbReference type="ARBA" id="ARBA00023277"/>
    </source>
</evidence>
<dbReference type="PRINTS" id="PR00134">
    <property type="entry name" value="GLHYDRLASE10"/>
</dbReference>
<dbReference type="InterPro" id="IPR044846">
    <property type="entry name" value="GH10"/>
</dbReference>
<dbReference type="PANTHER" id="PTHR31490">
    <property type="entry name" value="GLYCOSYL HYDROLASE"/>
    <property type="match status" value="1"/>
</dbReference>
<comment type="caution">
    <text evidence="12">The sequence shown here is derived from an EMBL/GenBank/DDBJ whole genome shotgun (WGS) entry which is preliminary data.</text>
</comment>
<dbReference type="EMBL" id="MWPH01000003">
    <property type="protein sequence ID" value="OVE83625.1"/>
    <property type="molecule type" value="Genomic_DNA"/>
</dbReference>
<dbReference type="InterPro" id="IPR017853">
    <property type="entry name" value="GH"/>
</dbReference>
<protein>
    <recommendedName>
        <fullName evidence="3">endo-1,4-beta-xylanase</fullName>
        <ecNumber evidence="3">3.2.1.8</ecNumber>
    </recommendedName>
</protein>
<dbReference type="InterPro" id="IPR001000">
    <property type="entry name" value="GH10_dom"/>
</dbReference>
<dbReference type="RefSeq" id="WP_087715152.1">
    <property type="nucleotide sequence ID" value="NZ_MWPH01000003.1"/>
</dbReference>
<dbReference type="OrthoDB" id="117332at2157"/>
<feature type="compositionally biased region" description="Basic and acidic residues" evidence="10">
    <location>
        <begin position="9"/>
        <end position="22"/>
    </location>
</feature>
<organism evidence="12 13">
    <name type="scientific">Natronolimnobius baerhuensis</name>
    <dbReference type="NCBI Taxonomy" id="253108"/>
    <lineage>
        <taxon>Archaea</taxon>
        <taxon>Methanobacteriati</taxon>
        <taxon>Methanobacteriota</taxon>
        <taxon>Stenosarchaea group</taxon>
        <taxon>Halobacteria</taxon>
        <taxon>Halobacteriales</taxon>
        <taxon>Natrialbaceae</taxon>
        <taxon>Natronolimnobius</taxon>
    </lineage>
</organism>
<dbReference type="GO" id="GO:0031176">
    <property type="term" value="F:endo-1,4-beta-xylanase activity"/>
    <property type="evidence" value="ECO:0007669"/>
    <property type="project" value="UniProtKB-EC"/>
</dbReference>
<feature type="region of interest" description="Disordered" evidence="10">
    <location>
        <begin position="1"/>
        <end position="39"/>
    </location>
</feature>
<dbReference type="SUPFAM" id="SSF51445">
    <property type="entry name" value="(Trans)glycosidases"/>
    <property type="match status" value="1"/>
</dbReference>
<evidence type="ECO:0000256" key="8">
    <source>
        <dbReference type="ARBA" id="ARBA00023295"/>
    </source>
</evidence>
<evidence type="ECO:0000256" key="1">
    <source>
        <dbReference type="ARBA" id="ARBA00000681"/>
    </source>
</evidence>
<reference evidence="12 13" key="1">
    <citation type="submission" date="2017-02" db="EMBL/GenBank/DDBJ databases">
        <title>Natronthermophilus aegyptiacus gen. nov.,sp. nov., an aerobic, extremely halophilic alkalithermophilic archaeon isolated from the athalassohaline Wadi An Natrun, Egypt.</title>
        <authorList>
            <person name="Zhao B."/>
        </authorList>
    </citation>
    <scope>NUCLEOTIDE SEQUENCE [LARGE SCALE GENOMIC DNA]</scope>
    <source>
        <strain evidence="12 13">CGMCC 1.3597</strain>
    </source>
</reference>
<evidence type="ECO:0000256" key="9">
    <source>
        <dbReference type="ARBA" id="ARBA00023326"/>
    </source>
</evidence>
<keyword evidence="13" id="KW-1185">Reference proteome</keyword>
<dbReference type="Proteomes" id="UP000196084">
    <property type="component" value="Unassembled WGS sequence"/>
</dbReference>
<evidence type="ECO:0000313" key="13">
    <source>
        <dbReference type="Proteomes" id="UP000196084"/>
    </source>
</evidence>
<evidence type="ECO:0000256" key="6">
    <source>
        <dbReference type="ARBA" id="ARBA00022801"/>
    </source>
</evidence>